<comment type="similarity">
    <text evidence="2">Belongs to the FAD-binding monooxygenase family.</text>
</comment>
<accession>A0A319DRG2</accession>
<name>A0A319DRG2_9EURO</name>
<dbReference type="OrthoDB" id="74360at2759"/>
<dbReference type="GO" id="GO:0004497">
    <property type="term" value="F:monooxygenase activity"/>
    <property type="evidence" value="ECO:0007669"/>
    <property type="project" value="UniProtKB-KW"/>
</dbReference>
<organism evidence="6 7">
    <name type="scientific">Aspergillus ellipticus CBS 707.79</name>
    <dbReference type="NCBI Taxonomy" id="1448320"/>
    <lineage>
        <taxon>Eukaryota</taxon>
        <taxon>Fungi</taxon>
        <taxon>Dikarya</taxon>
        <taxon>Ascomycota</taxon>
        <taxon>Pezizomycotina</taxon>
        <taxon>Eurotiomycetes</taxon>
        <taxon>Eurotiomycetidae</taxon>
        <taxon>Eurotiales</taxon>
        <taxon>Aspergillaceae</taxon>
        <taxon>Aspergillus</taxon>
        <taxon>Aspergillus subgen. Circumdati</taxon>
    </lineage>
</organism>
<gene>
    <name evidence="6" type="ORF">BO71DRAFT_312415</name>
</gene>
<evidence type="ECO:0000313" key="6">
    <source>
        <dbReference type="EMBL" id="PYI00080.1"/>
    </source>
</evidence>
<comment type="cofactor">
    <cofactor evidence="1">
        <name>FAD</name>
        <dbReference type="ChEBI" id="CHEBI:57692"/>
    </cofactor>
</comment>
<evidence type="ECO:0000259" key="5">
    <source>
        <dbReference type="Pfam" id="PF07992"/>
    </source>
</evidence>
<dbReference type="PROSITE" id="PS51257">
    <property type="entry name" value="PROKAR_LIPOPROTEIN"/>
    <property type="match status" value="1"/>
</dbReference>
<proteinExistence type="inferred from homology"/>
<dbReference type="EMBL" id="KZ825797">
    <property type="protein sequence ID" value="PYI00080.1"/>
    <property type="molecule type" value="Genomic_DNA"/>
</dbReference>
<dbReference type="Gene3D" id="3.50.50.60">
    <property type="entry name" value="FAD/NAD(P)-binding domain"/>
    <property type="match status" value="2"/>
</dbReference>
<evidence type="ECO:0000256" key="4">
    <source>
        <dbReference type="ARBA" id="ARBA00022827"/>
    </source>
</evidence>
<evidence type="ECO:0000256" key="3">
    <source>
        <dbReference type="ARBA" id="ARBA00022630"/>
    </source>
</evidence>
<dbReference type="STRING" id="1448320.A0A319DRG2"/>
<sequence>MDLPSRPRCRMIIIGAGISGIAMACQLRRNYNLEDYCIYDRQMGIGGAWWANTYPGCAVDVPGFSYTFSFAPHPDFTKVFPSQSEILAYLTSVATEYGVDRHFTGGIEWTGAIWQEKTQTWTLTLQDIRTGSSFTQECQILISAVGGVVNPHDITIPGAETFKGQIIHTARWRHDVDLTNKHVAVIGNGASAVQLVPAIVNKAKFITQFMRTPHHIVEATNRDIPPTWRAIFRHIPILLYLLRLLMLLYMEHTFFKFKITPRGKHARKASEQASREYVQSTAPKQYWDLLIPSYEFGCKRRIFDRNYLTTLSQAHNLHLTNDPITHITSNSILTRSGAEVPVDVILLATGFALTQYNTPIYGRSGKTRTQHWDQYGHKATFKTVAMHGFPNFFYLLGPNSGRLYTSTVQIIER</sequence>
<dbReference type="PANTHER" id="PTHR42877:SF5">
    <property type="entry name" value="L-ORNITHINE N(5)-MONOOXYGENASE-RELATED"/>
    <property type="match status" value="1"/>
</dbReference>
<dbReference type="InterPro" id="IPR036188">
    <property type="entry name" value="FAD/NAD-bd_sf"/>
</dbReference>
<reference evidence="6 7" key="1">
    <citation type="submission" date="2018-02" db="EMBL/GenBank/DDBJ databases">
        <title>The genomes of Aspergillus section Nigri reveals drivers in fungal speciation.</title>
        <authorList>
            <consortium name="DOE Joint Genome Institute"/>
            <person name="Vesth T.C."/>
            <person name="Nybo J."/>
            <person name="Theobald S."/>
            <person name="Brandl J."/>
            <person name="Frisvad J.C."/>
            <person name="Nielsen K.F."/>
            <person name="Lyhne E.K."/>
            <person name="Kogle M.E."/>
            <person name="Kuo A."/>
            <person name="Riley R."/>
            <person name="Clum A."/>
            <person name="Nolan M."/>
            <person name="Lipzen A."/>
            <person name="Salamov A."/>
            <person name="Henrissat B."/>
            <person name="Wiebenga A."/>
            <person name="De vries R.P."/>
            <person name="Grigoriev I.V."/>
            <person name="Mortensen U.H."/>
            <person name="Andersen M.R."/>
            <person name="Baker S.E."/>
        </authorList>
    </citation>
    <scope>NUCLEOTIDE SEQUENCE [LARGE SCALE GENOMIC DNA]</scope>
    <source>
        <strain evidence="6 7">CBS 707.79</strain>
    </source>
</reference>
<dbReference type="InterPro" id="IPR023753">
    <property type="entry name" value="FAD/NAD-binding_dom"/>
</dbReference>
<keyword evidence="6" id="KW-0503">Monooxygenase</keyword>
<evidence type="ECO:0000256" key="2">
    <source>
        <dbReference type="ARBA" id="ARBA00010139"/>
    </source>
</evidence>
<keyword evidence="3" id="KW-0285">Flavoprotein</keyword>
<dbReference type="PANTHER" id="PTHR42877">
    <property type="entry name" value="L-ORNITHINE N(5)-MONOOXYGENASE-RELATED"/>
    <property type="match status" value="1"/>
</dbReference>
<keyword evidence="6" id="KW-0560">Oxidoreductase</keyword>
<keyword evidence="4" id="KW-0274">FAD</keyword>
<feature type="domain" description="FAD/NAD(P)-binding" evidence="5">
    <location>
        <begin position="11"/>
        <end position="207"/>
    </location>
</feature>
<dbReference type="Proteomes" id="UP000247810">
    <property type="component" value="Unassembled WGS sequence"/>
</dbReference>
<dbReference type="AlphaFoldDB" id="A0A319DRG2"/>
<keyword evidence="7" id="KW-1185">Reference proteome</keyword>
<dbReference type="VEuPathDB" id="FungiDB:BO71DRAFT_312415"/>
<dbReference type="SUPFAM" id="SSF51905">
    <property type="entry name" value="FAD/NAD(P)-binding domain"/>
    <property type="match status" value="2"/>
</dbReference>
<evidence type="ECO:0000313" key="7">
    <source>
        <dbReference type="Proteomes" id="UP000247810"/>
    </source>
</evidence>
<protein>
    <submittedName>
        <fullName evidence="6">Putative monooxygenase</fullName>
    </submittedName>
</protein>
<dbReference type="Pfam" id="PF07992">
    <property type="entry name" value="Pyr_redox_2"/>
    <property type="match status" value="1"/>
</dbReference>
<dbReference type="InterPro" id="IPR051209">
    <property type="entry name" value="FAD-bind_Monooxygenase_sf"/>
</dbReference>
<evidence type="ECO:0000256" key="1">
    <source>
        <dbReference type="ARBA" id="ARBA00001974"/>
    </source>
</evidence>